<feature type="region of interest" description="Disordered" evidence="1">
    <location>
        <begin position="648"/>
        <end position="688"/>
    </location>
</feature>
<feature type="compositionally biased region" description="Low complexity" evidence="1">
    <location>
        <begin position="76"/>
        <end position="87"/>
    </location>
</feature>
<comment type="caution">
    <text evidence="2">The sequence shown here is derived from an EMBL/GenBank/DDBJ whole genome shotgun (WGS) entry which is preliminary data.</text>
</comment>
<dbReference type="Proteomes" id="UP001396898">
    <property type="component" value="Unassembled WGS sequence"/>
</dbReference>
<evidence type="ECO:0000313" key="3">
    <source>
        <dbReference type="Proteomes" id="UP001396898"/>
    </source>
</evidence>
<dbReference type="EMBL" id="JAQQWI010000016">
    <property type="protein sequence ID" value="KAK8009167.1"/>
    <property type="molecule type" value="Genomic_DNA"/>
</dbReference>
<protein>
    <submittedName>
        <fullName evidence="2">Uncharacterized protein</fullName>
    </submittedName>
</protein>
<feature type="region of interest" description="Disordered" evidence="1">
    <location>
        <begin position="73"/>
        <end position="108"/>
    </location>
</feature>
<name>A0ABR1RG68_9PEZI</name>
<evidence type="ECO:0000313" key="2">
    <source>
        <dbReference type="EMBL" id="KAK8009167.1"/>
    </source>
</evidence>
<keyword evidence="3" id="KW-1185">Reference proteome</keyword>
<gene>
    <name evidence="2" type="ORF">PG991_011718</name>
</gene>
<evidence type="ECO:0000256" key="1">
    <source>
        <dbReference type="SAM" id="MobiDB-lite"/>
    </source>
</evidence>
<feature type="compositionally biased region" description="Basic and acidic residues" evidence="1">
    <location>
        <begin position="658"/>
        <end position="680"/>
    </location>
</feature>
<accession>A0ABR1RG68</accession>
<proteinExistence type="predicted"/>
<reference evidence="2 3" key="1">
    <citation type="submission" date="2023-01" db="EMBL/GenBank/DDBJ databases">
        <title>Analysis of 21 Apiospora genomes using comparative genomics revels a genus with tremendous synthesis potential of carbohydrate active enzymes and secondary metabolites.</title>
        <authorList>
            <person name="Sorensen T."/>
        </authorList>
    </citation>
    <scope>NUCLEOTIDE SEQUENCE [LARGE SCALE GENOMIC DNA]</scope>
    <source>
        <strain evidence="2 3">CBS 20057</strain>
    </source>
</reference>
<organism evidence="2 3">
    <name type="scientific">Apiospora marii</name>
    <dbReference type="NCBI Taxonomy" id="335849"/>
    <lineage>
        <taxon>Eukaryota</taxon>
        <taxon>Fungi</taxon>
        <taxon>Dikarya</taxon>
        <taxon>Ascomycota</taxon>
        <taxon>Pezizomycotina</taxon>
        <taxon>Sordariomycetes</taxon>
        <taxon>Xylariomycetidae</taxon>
        <taxon>Amphisphaeriales</taxon>
        <taxon>Apiosporaceae</taxon>
        <taxon>Apiospora</taxon>
    </lineage>
</organism>
<feature type="region of interest" description="Disordered" evidence="1">
    <location>
        <begin position="319"/>
        <end position="372"/>
    </location>
</feature>
<sequence>MSDNPPKPVFDPTAWAADPVAYAKQLSNDGSLSSLQEELVAKGLSGHILPHGNEKKPASTYVSIPKDSADAIGWASTLSPPRPSASRRGPRVRTRLQGTQQVRSEGGATTRAGYHLTTAQHSIVASIGVILPVHDAEDRARSAGATHLLRGGTLQAGVTAVRACTITALLATRTDTMRWEQATWAAPGWCATSQHMVQHSDAQRWSNGTGSGRHPPGRGMVGADAYSGYYQELVAAFSPAMPHSTMSYQYGQVAREPQDTGTCNSSLVYNIPPTSVQSAVYHTNQPFPLWQPTALRRPAGMAASYLLSEPADTRTAPALPAQAVSSGASEVDPPVPAEEGAVLDGQRSVASTSGIPQASEAPEEQGDSASTEMSEAYAQYQTTIKEIFTNIHNGVLVSASESLVAVSNWLLSKVTELGSPGLATDNPRLYHDRIKLWHDFNHAWLALLQKQKDMVGSGIALQDGQAPVREESLKKMGKEMIRLCDEIERYGLVDYEYGVWEEPIVEILTECLDLYENSDGSGDASLANPSASRLLTNGWPLKAKETLAPFRRTHPSVAVEVHHTTAANMRLQIDSAVDKVRTSITFLVDSTVILPLSSHFFCSGLTPFEDPGVVLVGTRKRGVGHTKERKRCLGIAMYYTTRIMSDNSKNPAGDNFTDEMRDQQARGKDPYGGPEADKGPGGESFLSQERRLHAAQMLDSPDMIQCEALRTGDVSPKQPLFCALDSN</sequence>